<dbReference type="AlphaFoldDB" id="A0A314U5W3"/>
<dbReference type="STRING" id="2094558.A0A314U5W3"/>
<evidence type="ECO:0000313" key="2">
    <source>
        <dbReference type="EMBL" id="PQM32735.1"/>
    </source>
</evidence>
<proteinExistence type="predicted"/>
<dbReference type="GO" id="GO:0004386">
    <property type="term" value="F:helicase activity"/>
    <property type="evidence" value="ECO:0007669"/>
    <property type="project" value="UniProtKB-KW"/>
</dbReference>
<dbReference type="EMBL" id="PJQY01003999">
    <property type="protein sequence ID" value="PQM32735.1"/>
    <property type="molecule type" value="Genomic_DNA"/>
</dbReference>
<dbReference type="Proteomes" id="UP000250321">
    <property type="component" value="Unassembled WGS sequence"/>
</dbReference>
<keyword evidence="2" id="KW-0378">Hydrolase</keyword>
<protein>
    <submittedName>
        <fullName evidence="2">DEAD-box ATP-dependent RNA helicase 56 isoform X2</fullName>
    </submittedName>
</protein>
<organism evidence="2 3">
    <name type="scientific">Prunus yedoensis var. nudiflora</name>
    <dbReference type="NCBI Taxonomy" id="2094558"/>
    <lineage>
        <taxon>Eukaryota</taxon>
        <taxon>Viridiplantae</taxon>
        <taxon>Streptophyta</taxon>
        <taxon>Embryophyta</taxon>
        <taxon>Tracheophyta</taxon>
        <taxon>Spermatophyta</taxon>
        <taxon>Magnoliopsida</taxon>
        <taxon>eudicotyledons</taxon>
        <taxon>Gunneridae</taxon>
        <taxon>Pentapetalae</taxon>
        <taxon>rosids</taxon>
        <taxon>fabids</taxon>
        <taxon>Rosales</taxon>
        <taxon>Rosaceae</taxon>
        <taxon>Amygdaloideae</taxon>
        <taxon>Amygdaleae</taxon>
        <taxon>Prunus</taxon>
    </lineage>
</organism>
<name>A0A314U5W3_PRUYE</name>
<keyword evidence="2" id="KW-0347">Helicase</keyword>
<reference evidence="2 3" key="1">
    <citation type="submission" date="2018-02" db="EMBL/GenBank/DDBJ databases">
        <title>Draft genome of wild Prunus yedoensis var. nudiflora.</title>
        <authorList>
            <person name="Baek S."/>
            <person name="Kim J.-H."/>
            <person name="Choi K."/>
            <person name="Kim G.-B."/>
            <person name="Cho A."/>
            <person name="Jang H."/>
            <person name="Shin C.-H."/>
            <person name="Yu H.-J."/>
            <person name="Mun J.-H."/>
        </authorList>
    </citation>
    <scope>NUCLEOTIDE SEQUENCE [LARGE SCALE GENOMIC DNA]</scope>
    <source>
        <strain evidence="3">cv. Jeju island</strain>
        <tissue evidence="2">Leaf</tissue>
    </source>
</reference>
<evidence type="ECO:0000313" key="3">
    <source>
        <dbReference type="Proteomes" id="UP000250321"/>
    </source>
</evidence>
<feature type="region of interest" description="Disordered" evidence="1">
    <location>
        <begin position="47"/>
        <end position="69"/>
    </location>
</feature>
<comment type="caution">
    <text evidence="2">The sequence shown here is derived from an EMBL/GenBank/DDBJ whole genome shotgun (WGS) entry which is preliminary data.</text>
</comment>
<accession>A0A314U5W3</accession>
<gene>
    <name evidence="2" type="ORF">Pyn_16588</name>
</gene>
<sequence length="69" mass="7912">MRYLLIGGRFVLKDSKLQPLTLIQPTHTFVQNMGETRDDVYEEELVDYEEEEEKAPDSAAKVNGEAPKK</sequence>
<keyword evidence="2" id="KW-0547">Nucleotide-binding</keyword>
<keyword evidence="3" id="KW-1185">Reference proteome</keyword>
<evidence type="ECO:0000256" key="1">
    <source>
        <dbReference type="SAM" id="MobiDB-lite"/>
    </source>
</evidence>
<keyword evidence="2" id="KW-0067">ATP-binding</keyword>